<evidence type="ECO:0000256" key="9">
    <source>
        <dbReference type="RuleBase" id="RU365072"/>
    </source>
</evidence>
<dbReference type="PANTHER" id="PTHR13003:SF2">
    <property type="entry name" value="NUCLEAR PORE COMPLEX PROTEIN NUP107"/>
    <property type="match status" value="1"/>
</dbReference>
<keyword evidence="4" id="KW-0653">Protein transport</keyword>
<evidence type="ECO:0000256" key="10">
    <source>
        <dbReference type="SAM" id="MobiDB-lite"/>
    </source>
</evidence>
<keyword evidence="5 9" id="KW-0811">Translocation</keyword>
<dbReference type="GO" id="GO:0006606">
    <property type="term" value="P:protein import into nucleus"/>
    <property type="evidence" value="ECO:0007669"/>
    <property type="project" value="TreeGrafter"/>
</dbReference>
<reference evidence="11 12" key="1">
    <citation type="submission" date="2023-03" db="EMBL/GenBank/DDBJ databases">
        <title>Genome insight into feeding habits of ladybird beetles.</title>
        <authorList>
            <person name="Li H.-S."/>
            <person name="Huang Y.-H."/>
            <person name="Pang H."/>
        </authorList>
    </citation>
    <scope>NUCLEOTIDE SEQUENCE [LARGE SCALE GENOMIC DNA]</scope>
    <source>
        <strain evidence="11">SYSU_2023b</strain>
        <tissue evidence="11">Whole body</tissue>
    </source>
</reference>
<accession>A0AAW1TYE1</accession>
<dbReference type="AlphaFoldDB" id="A0AAW1TYE1"/>
<evidence type="ECO:0000313" key="11">
    <source>
        <dbReference type="EMBL" id="KAK9876612.1"/>
    </source>
</evidence>
<dbReference type="Pfam" id="PF04121">
    <property type="entry name" value="Nup84_Nup100"/>
    <property type="match status" value="1"/>
</dbReference>
<dbReference type="GO" id="GO:0006406">
    <property type="term" value="P:mRNA export from nucleus"/>
    <property type="evidence" value="ECO:0007669"/>
    <property type="project" value="TreeGrafter"/>
</dbReference>
<dbReference type="GO" id="GO:0017056">
    <property type="term" value="F:structural constituent of nuclear pore"/>
    <property type="evidence" value="ECO:0007669"/>
    <property type="project" value="UniProtKB-UniRule"/>
</dbReference>
<keyword evidence="8 9" id="KW-0539">Nucleus</keyword>
<evidence type="ECO:0000256" key="5">
    <source>
        <dbReference type="ARBA" id="ARBA00023010"/>
    </source>
</evidence>
<keyword evidence="6 9" id="KW-0906">Nuclear pore complex</keyword>
<name>A0AAW1TYE1_9CUCU</name>
<comment type="subunit">
    <text evidence="9">Part of the nuclear pore complex (NPC).</text>
</comment>
<comment type="similarity">
    <text evidence="1 9">Belongs to the nucleoporin Nup84/Nup107 family.</text>
</comment>
<dbReference type="Gene3D" id="1.20.190.50">
    <property type="match status" value="1"/>
</dbReference>
<comment type="caution">
    <text evidence="11">The sequence shown here is derived from an EMBL/GenBank/DDBJ whole genome shotgun (WGS) entry which is preliminary data.</text>
</comment>
<dbReference type="PANTHER" id="PTHR13003">
    <property type="entry name" value="NUP107-RELATED"/>
    <property type="match status" value="1"/>
</dbReference>
<keyword evidence="3" id="KW-0509">mRNA transport</keyword>
<gene>
    <name evidence="11" type="ORF">WA026_013990</name>
</gene>
<evidence type="ECO:0000256" key="2">
    <source>
        <dbReference type="ARBA" id="ARBA00022448"/>
    </source>
</evidence>
<evidence type="ECO:0000313" key="12">
    <source>
        <dbReference type="Proteomes" id="UP001431783"/>
    </source>
</evidence>
<dbReference type="GO" id="GO:0000973">
    <property type="term" value="P:post-transcriptional tethering of RNA polymerase II gene DNA at nuclear periphery"/>
    <property type="evidence" value="ECO:0007669"/>
    <property type="project" value="TreeGrafter"/>
</dbReference>
<evidence type="ECO:0000256" key="7">
    <source>
        <dbReference type="ARBA" id="ARBA00023136"/>
    </source>
</evidence>
<organism evidence="11 12">
    <name type="scientific">Henosepilachna vigintioctopunctata</name>
    <dbReference type="NCBI Taxonomy" id="420089"/>
    <lineage>
        <taxon>Eukaryota</taxon>
        <taxon>Metazoa</taxon>
        <taxon>Ecdysozoa</taxon>
        <taxon>Arthropoda</taxon>
        <taxon>Hexapoda</taxon>
        <taxon>Insecta</taxon>
        <taxon>Pterygota</taxon>
        <taxon>Neoptera</taxon>
        <taxon>Endopterygota</taxon>
        <taxon>Coleoptera</taxon>
        <taxon>Polyphaga</taxon>
        <taxon>Cucujiformia</taxon>
        <taxon>Coccinelloidea</taxon>
        <taxon>Coccinellidae</taxon>
        <taxon>Epilachninae</taxon>
        <taxon>Epilachnini</taxon>
        <taxon>Henosepilachna</taxon>
    </lineage>
</organism>
<keyword evidence="2 9" id="KW-0813">Transport</keyword>
<feature type="compositionally biased region" description="Acidic residues" evidence="10">
    <location>
        <begin position="326"/>
        <end position="347"/>
    </location>
</feature>
<feature type="region of interest" description="Disordered" evidence="10">
    <location>
        <begin position="326"/>
        <end position="350"/>
    </location>
</feature>
<protein>
    <recommendedName>
        <fullName evidence="9">Nuclear pore complex protein</fullName>
    </recommendedName>
</protein>
<proteinExistence type="inferred from homology"/>
<comment type="function">
    <text evidence="9">Functions as a component of the nuclear pore complex (NPC).</text>
</comment>
<comment type="subcellular location">
    <subcellularLocation>
        <location evidence="9">Nucleus</location>
        <location evidence="9">Nuclear pore complex</location>
    </subcellularLocation>
    <subcellularLocation>
        <location evidence="9">Nucleus membrane</location>
    </subcellularLocation>
</comment>
<dbReference type="Proteomes" id="UP001431783">
    <property type="component" value="Unassembled WGS sequence"/>
</dbReference>
<evidence type="ECO:0000256" key="4">
    <source>
        <dbReference type="ARBA" id="ARBA00022927"/>
    </source>
</evidence>
<sequence length="846" mass="98093">MDNDLERSVRFLEDAVSSTGRGLFNLSSHRNKDFDVSITMTPAEIQNLMKETVYSNYDDTMNLILEGNQTISGSVIQSVNPWKSTMDSLYIEFFEILQNYSGGHDILEVVTDLARCCSDAVSVIQGLKSKVSLSFVSEEEQLIQERNTWRLIFILYQDRLASKSLMNDDDMLDSYTGLSEKSCIEKLFKRDNLIRETQLVIDWLESCSAEESNPFSDFPDYTNGWENTLHQIKSAETIAFSSSRKVVSKLDPDAPHYQKLSLHDLDTEDERRLCRIVFNKVRCGKLEEAQQICISSGHSWRASLLEGWKLYHNPNIQADEQIDLDNEDSDQDTEESLIPPDDGEYYETEGNPSRDIWKLMAMEYCKKPYLQMTEKATIAAYSGNLNYVLPMCKTWEDHLWAYLRTMVDIRVESEIRDNVNREYSPLPDWYWDQRMSLDEVFRKLEATYSNDNTHSILPEHIIQKFIILDNVNELINHMVDWVTDEKASTSFLRFATHLILFLNQIGEINHQEVVEVSIEEYVKRLGKIGETRLVAFYLSKISEKRQLDLYASHLEGIVDNEDRKKALTYAEDFGLNVLEVTRKIVENIRNNSQEIMNQTSLTSKITENDLFKISALDWVIFYEEQRADALIQSNAMIFKFLTLTKLDAALLAFNKVPPNTVKKLLSENTNQSLEKNIKEHLSYKVYLEAQEGFNMWFQQLKMKPQPPDVIPENGAFTEKVAYQHKEAQYKTDLERWKITMEHMAKNVKELLYNVLLFPEGWLTTAKDGEYLRSICIPEVMLLLYKVLFEIGSYEECVRLADIVASEKYELYKVYSKEKLGELLVKLGESSLALLNEKKNPWSGDSL</sequence>
<dbReference type="FunFam" id="1.10.3450.20:FF:000001">
    <property type="entry name" value="Nuclear pore complex protein"/>
    <property type="match status" value="1"/>
</dbReference>
<keyword evidence="7 9" id="KW-0472">Membrane</keyword>
<evidence type="ECO:0000256" key="3">
    <source>
        <dbReference type="ARBA" id="ARBA00022816"/>
    </source>
</evidence>
<dbReference type="GO" id="GO:0031965">
    <property type="term" value="C:nuclear membrane"/>
    <property type="evidence" value="ECO:0007669"/>
    <property type="project" value="UniProtKB-SubCell"/>
</dbReference>
<evidence type="ECO:0000256" key="8">
    <source>
        <dbReference type="ARBA" id="ARBA00023242"/>
    </source>
</evidence>
<dbReference type="GO" id="GO:0031080">
    <property type="term" value="C:nuclear pore outer ring"/>
    <property type="evidence" value="ECO:0007669"/>
    <property type="project" value="TreeGrafter"/>
</dbReference>
<dbReference type="Gene3D" id="1.10.3450.20">
    <property type="match status" value="1"/>
</dbReference>
<evidence type="ECO:0000256" key="1">
    <source>
        <dbReference type="ARBA" id="ARBA00009510"/>
    </source>
</evidence>
<evidence type="ECO:0000256" key="6">
    <source>
        <dbReference type="ARBA" id="ARBA00023132"/>
    </source>
</evidence>
<keyword evidence="12" id="KW-1185">Reference proteome</keyword>
<dbReference type="EMBL" id="JARQZJ010000037">
    <property type="protein sequence ID" value="KAK9876612.1"/>
    <property type="molecule type" value="Genomic_DNA"/>
</dbReference>
<dbReference type="InterPro" id="IPR007252">
    <property type="entry name" value="Nup84/Nup107"/>
</dbReference>